<dbReference type="EMBL" id="CP045915">
    <property type="protein sequence ID" value="QGH36018.1"/>
    <property type="molecule type" value="Genomic_DNA"/>
</dbReference>
<reference evidence="6 7" key="1">
    <citation type="submission" date="2019-11" db="EMBL/GenBank/DDBJ databases">
        <title>Gracilibacillus salitolerans sp. nov., a moderate halophile isolated from a saline soil in northwest China.</title>
        <authorList>
            <person name="Gan L."/>
        </authorList>
    </citation>
    <scope>NUCLEOTIDE SEQUENCE [LARGE SCALE GENOMIC DNA]</scope>
    <source>
        <strain evidence="6 7">SCU50</strain>
    </source>
</reference>
<accession>A0A5Q2TTA0</accession>
<evidence type="ECO:0000256" key="1">
    <source>
        <dbReference type="ARBA" id="ARBA00022723"/>
    </source>
</evidence>
<evidence type="ECO:0000313" key="6">
    <source>
        <dbReference type="EMBL" id="QGH36018.1"/>
    </source>
</evidence>
<gene>
    <name evidence="6" type="ORF">GI584_19040</name>
</gene>
<name>A0A5Q2TTA0_9BACI</name>
<dbReference type="Proteomes" id="UP000339690">
    <property type="component" value="Chromosome"/>
</dbReference>
<evidence type="ECO:0000259" key="5">
    <source>
        <dbReference type="Pfam" id="PF00149"/>
    </source>
</evidence>
<dbReference type="PANTHER" id="PTHR42988">
    <property type="entry name" value="PHOSPHOHYDROLASE"/>
    <property type="match status" value="1"/>
</dbReference>
<keyword evidence="1" id="KW-0479">Metal-binding</keyword>
<protein>
    <submittedName>
        <fullName evidence="6">Metallophosphoesterase</fullName>
    </submittedName>
</protein>
<dbReference type="GO" id="GO:0046872">
    <property type="term" value="F:metal ion binding"/>
    <property type="evidence" value="ECO:0007669"/>
    <property type="project" value="UniProtKB-KW"/>
</dbReference>
<comment type="similarity">
    <text evidence="4">Belongs to the cyclic nucleotide phosphodiesterase class-III family.</text>
</comment>
<dbReference type="KEGG" id="grc:GI584_19040"/>
<organism evidence="6 7">
    <name type="scientific">Gracilibacillus salitolerans</name>
    <dbReference type="NCBI Taxonomy" id="2663022"/>
    <lineage>
        <taxon>Bacteria</taxon>
        <taxon>Bacillati</taxon>
        <taxon>Bacillota</taxon>
        <taxon>Bacilli</taxon>
        <taxon>Bacillales</taxon>
        <taxon>Bacillaceae</taxon>
        <taxon>Gracilibacillus</taxon>
    </lineage>
</organism>
<evidence type="ECO:0000256" key="4">
    <source>
        <dbReference type="ARBA" id="ARBA00025742"/>
    </source>
</evidence>
<dbReference type="Pfam" id="PF00149">
    <property type="entry name" value="Metallophos"/>
    <property type="match status" value="1"/>
</dbReference>
<keyword evidence="7" id="KW-1185">Reference proteome</keyword>
<dbReference type="InterPro" id="IPR004843">
    <property type="entry name" value="Calcineurin-like_PHP"/>
</dbReference>
<keyword evidence="2" id="KW-0378">Hydrolase</keyword>
<dbReference type="InterPro" id="IPR029052">
    <property type="entry name" value="Metallo-depent_PP-like"/>
</dbReference>
<proteinExistence type="inferred from homology"/>
<dbReference type="PANTHER" id="PTHR42988:SF2">
    <property type="entry name" value="CYCLIC NUCLEOTIDE PHOSPHODIESTERASE CBUA0032-RELATED"/>
    <property type="match status" value="1"/>
</dbReference>
<evidence type="ECO:0000256" key="2">
    <source>
        <dbReference type="ARBA" id="ARBA00022801"/>
    </source>
</evidence>
<feature type="domain" description="Calcineurin-like phosphoesterase" evidence="5">
    <location>
        <begin position="1"/>
        <end position="195"/>
    </location>
</feature>
<keyword evidence="3" id="KW-0408">Iron</keyword>
<evidence type="ECO:0000256" key="3">
    <source>
        <dbReference type="ARBA" id="ARBA00023004"/>
    </source>
</evidence>
<sequence>MKFAVIGDLHFPEVDPSVEGLEEAKWDFYRSFLDHFLGNEADLHISLGDLTHYGTKDELEEVYQIINSKDRHFYHVLGNHDLYAQSIENVLKITGQPLYHTIAKGNAVFAFLNTAKEMDYEDWGGSINQEQLAWLEEVVEASGTKPLFVFGHHPIYNTTSRSDMDKLSIDPNIDIWRVLEKKKGQAVYFNGHNHQNSIVHKDNWTFVQVAACLDEQAWRAVELTDNHIIITHHKVSNPQLSEQAAFVSKHMNYFHPFSEASGTEKDVQCVLPIHTVSEITS</sequence>
<dbReference type="SUPFAM" id="SSF56300">
    <property type="entry name" value="Metallo-dependent phosphatases"/>
    <property type="match status" value="1"/>
</dbReference>
<dbReference type="GO" id="GO:0016787">
    <property type="term" value="F:hydrolase activity"/>
    <property type="evidence" value="ECO:0007669"/>
    <property type="project" value="UniProtKB-KW"/>
</dbReference>
<dbReference type="InterPro" id="IPR050884">
    <property type="entry name" value="CNP_phosphodiesterase-III"/>
</dbReference>
<evidence type="ECO:0000313" key="7">
    <source>
        <dbReference type="Proteomes" id="UP000339690"/>
    </source>
</evidence>
<dbReference type="Gene3D" id="3.60.21.10">
    <property type="match status" value="1"/>
</dbReference>
<dbReference type="AlphaFoldDB" id="A0A5Q2TTA0"/>
<dbReference type="RefSeq" id="WP_153792224.1">
    <property type="nucleotide sequence ID" value="NZ_CP045915.1"/>
</dbReference>